<name>A0A8K0WRW9_9HYPO</name>
<evidence type="ECO:0000313" key="3">
    <source>
        <dbReference type="Proteomes" id="UP000813444"/>
    </source>
</evidence>
<feature type="compositionally biased region" description="Polar residues" evidence="1">
    <location>
        <begin position="29"/>
        <end position="39"/>
    </location>
</feature>
<dbReference type="EMBL" id="JAGPNK010000005">
    <property type="protein sequence ID" value="KAH7320854.1"/>
    <property type="molecule type" value="Genomic_DNA"/>
</dbReference>
<evidence type="ECO:0000256" key="1">
    <source>
        <dbReference type="SAM" id="MobiDB-lite"/>
    </source>
</evidence>
<organism evidence="2 3">
    <name type="scientific">Stachybotrys elegans</name>
    <dbReference type="NCBI Taxonomy" id="80388"/>
    <lineage>
        <taxon>Eukaryota</taxon>
        <taxon>Fungi</taxon>
        <taxon>Dikarya</taxon>
        <taxon>Ascomycota</taxon>
        <taxon>Pezizomycotina</taxon>
        <taxon>Sordariomycetes</taxon>
        <taxon>Hypocreomycetidae</taxon>
        <taxon>Hypocreales</taxon>
        <taxon>Stachybotryaceae</taxon>
        <taxon>Stachybotrys</taxon>
    </lineage>
</organism>
<reference evidence="2" key="1">
    <citation type="journal article" date="2021" name="Nat. Commun.">
        <title>Genetic determinants of endophytism in the Arabidopsis root mycobiome.</title>
        <authorList>
            <person name="Mesny F."/>
            <person name="Miyauchi S."/>
            <person name="Thiergart T."/>
            <person name="Pickel B."/>
            <person name="Atanasova L."/>
            <person name="Karlsson M."/>
            <person name="Huettel B."/>
            <person name="Barry K.W."/>
            <person name="Haridas S."/>
            <person name="Chen C."/>
            <person name="Bauer D."/>
            <person name="Andreopoulos W."/>
            <person name="Pangilinan J."/>
            <person name="LaButti K."/>
            <person name="Riley R."/>
            <person name="Lipzen A."/>
            <person name="Clum A."/>
            <person name="Drula E."/>
            <person name="Henrissat B."/>
            <person name="Kohler A."/>
            <person name="Grigoriev I.V."/>
            <person name="Martin F.M."/>
            <person name="Hacquard S."/>
        </authorList>
    </citation>
    <scope>NUCLEOTIDE SEQUENCE</scope>
    <source>
        <strain evidence="2">MPI-CAGE-CH-0235</strain>
    </source>
</reference>
<comment type="caution">
    <text evidence="2">The sequence shown here is derived from an EMBL/GenBank/DDBJ whole genome shotgun (WGS) entry which is preliminary data.</text>
</comment>
<feature type="region of interest" description="Disordered" evidence="1">
    <location>
        <begin position="18"/>
        <end position="72"/>
    </location>
</feature>
<sequence length="72" mass="8201">MRARARDSADAQIHQLRTRAQTHKRTHADNQQRAAQASPDTIRGRLRWWPPPSSQSVTQRRHTHALSSGILA</sequence>
<dbReference type="Proteomes" id="UP000813444">
    <property type="component" value="Unassembled WGS sequence"/>
</dbReference>
<evidence type="ECO:0000313" key="2">
    <source>
        <dbReference type="EMBL" id="KAH7320854.1"/>
    </source>
</evidence>
<proteinExistence type="predicted"/>
<gene>
    <name evidence="2" type="ORF">B0I35DRAFT_427921</name>
</gene>
<protein>
    <submittedName>
        <fullName evidence="2">Uncharacterized protein</fullName>
    </submittedName>
</protein>
<dbReference type="AlphaFoldDB" id="A0A8K0WRW9"/>
<keyword evidence="3" id="KW-1185">Reference proteome</keyword>
<accession>A0A8K0WRW9</accession>